<sequence>MYHAGLNVLWVENDFLLFLIRSYEKRFLLCHSVSTIFITFSLFI</sequence>
<dbReference type="KEGG" id="asz:ASN_765"/>
<dbReference type="EMBL" id="LN606600">
    <property type="protein sequence ID" value="CEF40172.1"/>
    <property type="molecule type" value="Genomic_DNA"/>
</dbReference>
<evidence type="ECO:0000313" key="2">
    <source>
        <dbReference type="Proteomes" id="UP000056109"/>
    </source>
</evidence>
<keyword evidence="2" id="KW-1185">Reference proteome</keyword>
<dbReference type="AlphaFoldDB" id="A0A0U5ER23"/>
<dbReference type="Proteomes" id="UP000056109">
    <property type="component" value="Chromosome I"/>
</dbReference>
<reference evidence="2" key="1">
    <citation type="submission" date="2014-09" db="EMBL/GenBank/DDBJ databases">
        <authorList>
            <person name="Illeghems K.G."/>
        </authorList>
    </citation>
    <scope>NUCLEOTIDE SEQUENCE [LARGE SCALE GENOMIC DNA]</scope>
    <source>
        <strain evidence="2">108B</strain>
    </source>
</reference>
<gene>
    <name evidence="1" type="ORF">ASN_765</name>
</gene>
<organism evidence="1 2">
    <name type="scientific">Acetobacter senegalensis</name>
    <dbReference type="NCBI Taxonomy" id="446692"/>
    <lineage>
        <taxon>Bacteria</taxon>
        <taxon>Pseudomonadati</taxon>
        <taxon>Pseudomonadota</taxon>
        <taxon>Alphaproteobacteria</taxon>
        <taxon>Acetobacterales</taxon>
        <taxon>Acetobacteraceae</taxon>
        <taxon>Acetobacter</taxon>
    </lineage>
</organism>
<name>A0A0U5ER23_9PROT</name>
<proteinExistence type="predicted"/>
<protein>
    <submittedName>
        <fullName evidence="1">Uncharacterized protein</fullName>
    </submittedName>
</protein>
<evidence type="ECO:0000313" key="1">
    <source>
        <dbReference type="EMBL" id="CEF40172.1"/>
    </source>
</evidence>
<accession>A0A0U5ER23</accession>